<evidence type="ECO:0000313" key="5">
    <source>
        <dbReference type="EMBL" id="RXS94898.1"/>
    </source>
</evidence>
<dbReference type="PANTHER" id="PTHR44227:SF3">
    <property type="entry name" value="PROTEIN O-MANNOSYL-TRANSFERASE TMTC4"/>
    <property type="match status" value="1"/>
</dbReference>
<dbReference type="Gene3D" id="1.25.40.10">
    <property type="entry name" value="Tetratricopeptide repeat domain"/>
    <property type="match status" value="3"/>
</dbReference>
<dbReference type="InterPro" id="IPR011990">
    <property type="entry name" value="TPR-like_helical_dom_sf"/>
</dbReference>
<protein>
    <submittedName>
        <fullName evidence="5">Tetratricopeptide repeat protein</fullName>
    </submittedName>
</protein>
<dbReference type="AlphaFoldDB" id="A0A4Q1SDD0"/>
<dbReference type="EMBL" id="SDMK01000002">
    <property type="protein sequence ID" value="RXS94898.1"/>
    <property type="molecule type" value="Genomic_DNA"/>
</dbReference>
<name>A0A4Q1SDD0_9BACT</name>
<evidence type="ECO:0000256" key="4">
    <source>
        <dbReference type="SAM" id="MobiDB-lite"/>
    </source>
</evidence>
<feature type="compositionally biased region" description="Pro residues" evidence="4">
    <location>
        <begin position="1"/>
        <end position="10"/>
    </location>
</feature>
<dbReference type="PANTHER" id="PTHR44227">
    <property type="match status" value="1"/>
</dbReference>
<evidence type="ECO:0000313" key="6">
    <source>
        <dbReference type="Proteomes" id="UP000290253"/>
    </source>
</evidence>
<evidence type="ECO:0000256" key="1">
    <source>
        <dbReference type="ARBA" id="ARBA00022737"/>
    </source>
</evidence>
<evidence type="ECO:0000256" key="2">
    <source>
        <dbReference type="ARBA" id="ARBA00022803"/>
    </source>
</evidence>
<feature type="repeat" description="TPR" evidence="3">
    <location>
        <begin position="216"/>
        <end position="249"/>
    </location>
</feature>
<dbReference type="Pfam" id="PF13432">
    <property type="entry name" value="TPR_16"/>
    <property type="match status" value="2"/>
</dbReference>
<organism evidence="5 6">
    <name type="scientific">Silvibacterium dinghuense</name>
    <dbReference type="NCBI Taxonomy" id="1560006"/>
    <lineage>
        <taxon>Bacteria</taxon>
        <taxon>Pseudomonadati</taxon>
        <taxon>Acidobacteriota</taxon>
        <taxon>Terriglobia</taxon>
        <taxon>Terriglobales</taxon>
        <taxon>Acidobacteriaceae</taxon>
        <taxon>Silvibacterium</taxon>
    </lineage>
</organism>
<dbReference type="Proteomes" id="UP000290253">
    <property type="component" value="Unassembled WGS sequence"/>
</dbReference>
<keyword evidence="6" id="KW-1185">Reference proteome</keyword>
<dbReference type="Pfam" id="PF14559">
    <property type="entry name" value="TPR_19"/>
    <property type="match status" value="1"/>
</dbReference>
<dbReference type="GO" id="GO:0035269">
    <property type="term" value="P:protein O-linked glycosylation via mannose"/>
    <property type="evidence" value="ECO:0007669"/>
    <property type="project" value="TreeGrafter"/>
</dbReference>
<dbReference type="OrthoDB" id="113577at2"/>
<feature type="compositionally biased region" description="Low complexity" evidence="4">
    <location>
        <begin position="29"/>
        <end position="39"/>
    </location>
</feature>
<dbReference type="SMART" id="SM00028">
    <property type="entry name" value="TPR"/>
    <property type="match status" value="5"/>
</dbReference>
<feature type="repeat" description="TPR" evidence="3">
    <location>
        <begin position="182"/>
        <end position="215"/>
    </location>
</feature>
<dbReference type="InterPro" id="IPR052346">
    <property type="entry name" value="O-mannosyl-transferase_TMTC"/>
</dbReference>
<accession>A0A4Q1SDD0</accession>
<dbReference type="SUPFAM" id="SSF48452">
    <property type="entry name" value="TPR-like"/>
    <property type="match status" value="2"/>
</dbReference>
<gene>
    <name evidence="5" type="ORF">ESZ00_09655</name>
</gene>
<proteinExistence type="predicted"/>
<dbReference type="GO" id="GO:0030968">
    <property type="term" value="P:endoplasmic reticulum unfolded protein response"/>
    <property type="evidence" value="ECO:0007669"/>
    <property type="project" value="TreeGrafter"/>
</dbReference>
<keyword evidence="1" id="KW-0677">Repeat</keyword>
<sequence>MVSPASPPSIPTWGISPLPAPSRTSHQMPASSSSPPSISFRRNGFDSNHFSSEGHGRYHVPQKRLPSLLLRLPISARIVCVNFLLFLLSAAILALPAPAAQAGQQAAAPVSAADQQAFARAMDAMNRGDATTAEPLLRQLHARHPHNFEINESLGLLLAGEEKIPEATPLLEAAALEQPGSDIAHANLGTAYLKLNRPQEAAHELERAAHLNPSNAATQQALGQVRMQLNQPQPAAEAYRAALALEPNDPTLLYNAALADYSADDAAEAASLLSRLPGAESSAEAQSLFGDVDEKLGSYKDAAQHYANAVRLAPTEANQYVLGIELLRHWTFTPAIDVFSAGIEHFPDSRRMRAGLGIAYYANGDYSKAIPVFADLLAADSSNEMYAELLGRVCTVLTEGSDPHCASLITFAEKHPQNAILATYAATSILHQPSDAAQLDLAQRLLESAVHAQPDLPEARYGMGLLLQTRSQWPQSIPELEAAIRLRPEYAAAHYRLALALNHTGERERAQQEITLERKFSAEERDNVDARLKQVKTFLVTMQ</sequence>
<feature type="repeat" description="TPR" evidence="3">
    <location>
        <begin position="283"/>
        <end position="316"/>
    </location>
</feature>
<evidence type="ECO:0000256" key="3">
    <source>
        <dbReference type="PROSITE-ProRule" id="PRU00339"/>
    </source>
</evidence>
<keyword evidence="2 3" id="KW-0802">TPR repeat</keyword>
<reference evidence="5 6" key="1">
    <citation type="journal article" date="2016" name="Int. J. Syst. Evol. Microbiol.">
        <title>Acidipila dinghuensis sp. nov., an acidobacterium isolated from forest soil.</title>
        <authorList>
            <person name="Jiang Y.W."/>
            <person name="Wang J."/>
            <person name="Chen M.H."/>
            <person name="Lv Y.Y."/>
            <person name="Qiu L.H."/>
        </authorList>
    </citation>
    <scope>NUCLEOTIDE SEQUENCE [LARGE SCALE GENOMIC DNA]</scope>
    <source>
        <strain evidence="5 6">DHOF10</strain>
    </source>
</reference>
<comment type="caution">
    <text evidence="5">The sequence shown here is derived from an EMBL/GenBank/DDBJ whole genome shotgun (WGS) entry which is preliminary data.</text>
</comment>
<dbReference type="GO" id="GO:0000030">
    <property type="term" value="F:mannosyltransferase activity"/>
    <property type="evidence" value="ECO:0007669"/>
    <property type="project" value="TreeGrafter"/>
</dbReference>
<dbReference type="PROSITE" id="PS50005">
    <property type="entry name" value="TPR"/>
    <property type="match status" value="4"/>
</dbReference>
<feature type="region of interest" description="Disordered" evidence="4">
    <location>
        <begin position="1"/>
        <end position="46"/>
    </location>
</feature>
<feature type="repeat" description="TPR" evidence="3">
    <location>
        <begin position="350"/>
        <end position="383"/>
    </location>
</feature>
<dbReference type="InterPro" id="IPR019734">
    <property type="entry name" value="TPR_rpt"/>
</dbReference>